<gene>
    <name evidence="1" type="ORF">LCPAC404_00150</name>
</gene>
<organism evidence="1">
    <name type="scientific">Pithovirus LCPAC404</name>
    <dbReference type="NCBI Taxonomy" id="2506597"/>
    <lineage>
        <taxon>Viruses</taxon>
        <taxon>Pithoviruses</taxon>
    </lineage>
</organism>
<evidence type="ECO:0000313" key="1">
    <source>
        <dbReference type="EMBL" id="QBK93311.1"/>
    </source>
</evidence>
<reference evidence="1" key="1">
    <citation type="journal article" date="2019" name="MBio">
        <title>Virus Genomes from Deep Sea Sediments Expand the Ocean Megavirome and Support Independent Origins of Viral Gigantism.</title>
        <authorList>
            <person name="Backstrom D."/>
            <person name="Yutin N."/>
            <person name="Jorgensen S.L."/>
            <person name="Dharamshi J."/>
            <person name="Homa F."/>
            <person name="Zaremba-Niedwiedzka K."/>
            <person name="Spang A."/>
            <person name="Wolf Y.I."/>
            <person name="Koonin E.V."/>
            <person name="Ettema T.J."/>
        </authorList>
    </citation>
    <scope>NUCLEOTIDE SEQUENCE</scope>
</reference>
<dbReference type="EMBL" id="MK500594">
    <property type="protein sequence ID" value="QBK93311.1"/>
    <property type="molecule type" value="Genomic_DNA"/>
</dbReference>
<protein>
    <submittedName>
        <fullName evidence="1">Uncharacterized protein</fullName>
    </submittedName>
</protein>
<sequence>MNIEQKNDDQSTKWLDIIQKVYNTADPLFNSFECKYENKDNFYTFLDAVCKQGIAIENIMFANRWKDESDSGTISRDSFCFTVPLSYGEEIACTLRKESVIYFVTYSGTRYINWKAFGNIAYGSSLPNECSTTKMFLSDDANIFSVGIPTVLSSNPVRKIAMYRGPLVAIEIESDLSKDLDSLSRFIPLDFSYESLIPNNAILFTLMNTNRYKKIMKNLDDNTIRFDLVSTDWPQNESVPDNIGSMNTFHAMINILNNASSVFNFTLEEEARVEWRAIETTILRLSGYTVDELRRMIIALKENPIQTHKNNLIQQYLSLKNNNRNAEWCCECSNEQDPFSLDNLNTFKEEEVIRVFLGKPDRGEGYVINNLLKYFLNVETTMKNWVQYNDDIPIAPTGRGGNPGNETYYKLPLSGSWINSDVVRWLNIIMENPELPRRLNLVIMKEKQLIGNSYGSFGMSAMHGQSPGVTIWGLPEI</sequence>
<name>A0A481ZFU1_9VIRU</name>
<accession>A0A481ZFU1</accession>
<proteinExistence type="predicted"/>